<evidence type="ECO:0000256" key="5">
    <source>
        <dbReference type="ARBA" id="ARBA00023157"/>
    </source>
</evidence>
<sequence>MTANKLILSFLFCCSIPFIWCSSDNEALPEFEAVLESTANLPCLVPQRPPESGIKCIFWYKDDEVMSVYTVDAREGGQNTLHVPSDKLRSRASFDPKPWPPVLKMVNIKEGDAGVYYCRVDYRWDRTYMYTVVLKVIVPPQKLVILNDHDEEIIGTAGPYLEGQSVKLTCEAIGGKPSPYLSWWRAEKPLKGGSPVSLHGQVRSGYTFIPQRSDLHTTLTCRAVNNNITGPNIVSVQIDLYLKPLDVNVSPKKSSLTAGRRVEVMCYSGGSRPASRMSWFLDNEPLSNHTASLSMDGNRTTSMLTFWPSRSDHKKYLRCRAENFLLSGSALEDGWHLNITYVPQVSLTVRSSTKQQHSTFLEGDDVRFSCEVKANPSAYQVGWYLDGKPLISDDPDVIVSYRSLLIRRVKRKDRGRYQCYANNAEGTGFSRGINLRALYAPVCNFDSQKTYSVKVGEMARIECQVDADPAKVDFKWSFSNAADRHYNVSFTSAGFRSVASYTPRSARDYGTLYCWGKNTVGEQQMPCRFTIIPLGSPEALTNCTSANVTTSSVTILCVRGTRQDTDLKYNLDMYMEDRREKIYETSNQRPFFVVNNLLNGTLYIFAIYAVNHNGKTGPHLVKVYTKRLPMEERVFRERDIVDSNPSDHTWIGPSLLIAVALCCFLIFAAAAIWSKIRGGPGCQKCKEIPKQFHFKKSFSKRMKSNKNYIDRMPEGYEKRTPCI</sequence>
<protein>
    <recommendedName>
        <fullName evidence="12">Nephrin/kirre</fullName>
    </recommendedName>
</protein>
<keyword evidence="2 6" id="KW-0812">Transmembrane</keyword>
<feature type="domain" description="Ig-like" evidence="8">
    <location>
        <begin position="140"/>
        <end position="227"/>
    </location>
</feature>
<dbReference type="InterPro" id="IPR007110">
    <property type="entry name" value="Ig-like_dom"/>
</dbReference>
<feature type="domain" description="Ig-like" evidence="8">
    <location>
        <begin position="343"/>
        <end position="434"/>
    </location>
</feature>
<evidence type="ECO:0000256" key="6">
    <source>
        <dbReference type="SAM" id="Phobius"/>
    </source>
</evidence>
<evidence type="ECO:0000256" key="2">
    <source>
        <dbReference type="ARBA" id="ARBA00022692"/>
    </source>
</evidence>
<comment type="caution">
    <text evidence="10">The sequence shown here is derived from an EMBL/GenBank/DDBJ whole genome shotgun (WGS) entry which is preliminary data.</text>
</comment>
<organism evidence="10 11">
    <name type="scientific">Larinioides sclopetarius</name>
    <dbReference type="NCBI Taxonomy" id="280406"/>
    <lineage>
        <taxon>Eukaryota</taxon>
        <taxon>Metazoa</taxon>
        <taxon>Ecdysozoa</taxon>
        <taxon>Arthropoda</taxon>
        <taxon>Chelicerata</taxon>
        <taxon>Arachnida</taxon>
        <taxon>Araneae</taxon>
        <taxon>Araneomorphae</taxon>
        <taxon>Entelegynae</taxon>
        <taxon>Araneoidea</taxon>
        <taxon>Araneidae</taxon>
        <taxon>Larinioides</taxon>
    </lineage>
</organism>
<name>A0AAV1ZB82_9ARAC</name>
<dbReference type="InterPro" id="IPR003961">
    <property type="entry name" value="FN3_dom"/>
</dbReference>
<keyword evidence="11" id="KW-1185">Reference proteome</keyword>
<dbReference type="SUPFAM" id="SSF48726">
    <property type="entry name" value="Immunoglobulin"/>
    <property type="match status" value="5"/>
</dbReference>
<dbReference type="InterPro" id="IPR013106">
    <property type="entry name" value="Ig_V-set"/>
</dbReference>
<feature type="domain" description="Ig-like" evidence="8">
    <location>
        <begin position="441"/>
        <end position="514"/>
    </location>
</feature>
<reference evidence="10 11" key="1">
    <citation type="submission" date="2024-04" db="EMBL/GenBank/DDBJ databases">
        <authorList>
            <person name="Rising A."/>
            <person name="Reimegard J."/>
            <person name="Sonavane S."/>
            <person name="Akerstrom W."/>
            <person name="Nylinder S."/>
            <person name="Hedman E."/>
            <person name="Kallberg Y."/>
        </authorList>
    </citation>
    <scope>NUCLEOTIDE SEQUENCE [LARGE SCALE GENOMIC DNA]</scope>
</reference>
<dbReference type="EMBL" id="CAXIEN010000029">
    <property type="protein sequence ID" value="CAL1267621.1"/>
    <property type="molecule type" value="Genomic_DNA"/>
</dbReference>
<dbReference type="Pfam" id="PF13927">
    <property type="entry name" value="Ig_3"/>
    <property type="match status" value="1"/>
</dbReference>
<feature type="signal peptide" evidence="7">
    <location>
        <begin position="1"/>
        <end position="21"/>
    </location>
</feature>
<dbReference type="CDD" id="cd00063">
    <property type="entry name" value="FN3"/>
    <property type="match status" value="1"/>
</dbReference>
<dbReference type="InterPro" id="IPR003598">
    <property type="entry name" value="Ig_sub2"/>
</dbReference>
<dbReference type="InterPro" id="IPR003599">
    <property type="entry name" value="Ig_sub"/>
</dbReference>
<dbReference type="PANTHER" id="PTHR23278">
    <property type="entry name" value="SIDESTEP PROTEIN"/>
    <property type="match status" value="1"/>
</dbReference>
<proteinExistence type="predicted"/>
<evidence type="ECO:0000256" key="3">
    <source>
        <dbReference type="ARBA" id="ARBA00022989"/>
    </source>
</evidence>
<evidence type="ECO:0000259" key="9">
    <source>
        <dbReference type="PROSITE" id="PS50853"/>
    </source>
</evidence>
<evidence type="ECO:0000259" key="8">
    <source>
        <dbReference type="PROSITE" id="PS50835"/>
    </source>
</evidence>
<dbReference type="Proteomes" id="UP001497382">
    <property type="component" value="Unassembled WGS sequence"/>
</dbReference>
<dbReference type="PANTHER" id="PTHR23278:SF19">
    <property type="entry name" value="OBSCURIN"/>
    <property type="match status" value="1"/>
</dbReference>
<accession>A0AAV1ZB82</accession>
<evidence type="ECO:0000256" key="4">
    <source>
        <dbReference type="ARBA" id="ARBA00023136"/>
    </source>
</evidence>
<comment type="subcellular location">
    <subcellularLocation>
        <location evidence="1">Membrane</location>
        <topology evidence="1">Single-pass membrane protein</topology>
    </subcellularLocation>
</comment>
<gene>
    <name evidence="10" type="ORF">LARSCL_LOCUS3777</name>
</gene>
<dbReference type="InterPro" id="IPR013162">
    <property type="entry name" value="CD80_C2-set"/>
</dbReference>
<dbReference type="Pfam" id="PF07686">
    <property type="entry name" value="V-set"/>
    <property type="match status" value="1"/>
</dbReference>
<keyword evidence="7" id="KW-0732">Signal</keyword>
<keyword evidence="4 6" id="KW-0472">Membrane</keyword>
<evidence type="ECO:0000313" key="11">
    <source>
        <dbReference type="Proteomes" id="UP001497382"/>
    </source>
</evidence>
<dbReference type="Gene3D" id="2.60.40.10">
    <property type="entry name" value="Immunoglobulins"/>
    <property type="match status" value="6"/>
</dbReference>
<feature type="chain" id="PRO_5043819275" description="Nephrin/kirre" evidence="7">
    <location>
        <begin position="22"/>
        <end position="723"/>
    </location>
</feature>
<feature type="domain" description="Ig-like" evidence="8">
    <location>
        <begin position="231"/>
        <end position="338"/>
    </location>
</feature>
<keyword evidence="5" id="KW-1015">Disulfide bond</keyword>
<dbReference type="SUPFAM" id="SSF49265">
    <property type="entry name" value="Fibronectin type III"/>
    <property type="match status" value="1"/>
</dbReference>
<dbReference type="InterPro" id="IPR013783">
    <property type="entry name" value="Ig-like_fold"/>
</dbReference>
<evidence type="ECO:0008006" key="12">
    <source>
        <dbReference type="Google" id="ProtNLM"/>
    </source>
</evidence>
<keyword evidence="3 6" id="KW-1133">Transmembrane helix</keyword>
<feature type="domain" description="Ig-like" evidence="8">
    <location>
        <begin position="17"/>
        <end position="120"/>
    </location>
</feature>
<dbReference type="PROSITE" id="PS50835">
    <property type="entry name" value="IG_LIKE"/>
    <property type="match status" value="5"/>
</dbReference>
<dbReference type="InterPro" id="IPR036179">
    <property type="entry name" value="Ig-like_dom_sf"/>
</dbReference>
<evidence type="ECO:0000313" key="10">
    <source>
        <dbReference type="EMBL" id="CAL1267621.1"/>
    </source>
</evidence>
<dbReference type="AlphaFoldDB" id="A0AAV1ZB82"/>
<dbReference type="InterPro" id="IPR036116">
    <property type="entry name" value="FN3_sf"/>
</dbReference>
<dbReference type="SMART" id="SM00409">
    <property type="entry name" value="IG"/>
    <property type="match status" value="5"/>
</dbReference>
<dbReference type="GO" id="GO:0016020">
    <property type="term" value="C:membrane"/>
    <property type="evidence" value="ECO:0007669"/>
    <property type="project" value="UniProtKB-SubCell"/>
</dbReference>
<feature type="domain" description="Fibronectin type-III" evidence="9">
    <location>
        <begin position="536"/>
        <end position="631"/>
    </location>
</feature>
<evidence type="ECO:0000256" key="7">
    <source>
        <dbReference type="SAM" id="SignalP"/>
    </source>
</evidence>
<feature type="transmembrane region" description="Helical" evidence="6">
    <location>
        <begin position="650"/>
        <end position="673"/>
    </location>
</feature>
<dbReference type="PROSITE" id="PS50853">
    <property type="entry name" value="FN3"/>
    <property type="match status" value="1"/>
</dbReference>
<dbReference type="SMART" id="SM00408">
    <property type="entry name" value="IGc2"/>
    <property type="match status" value="3"/>
</dbReference>
<dbReference type="Pfam" id="PF08205">
    <property type="entry name" value="C2-set_2"/>
    <property type="match status" value="2"/>
</dbReference>
<evidence type="ECO:0000256" key="1">
    <source>
        <dbReference type="ARBA" id="ARBA00004167"/>
    </source>
</evidence>